<organism evidence="2 3">
    <name type="scientific">Lysobacter antibioticus</name>
    <dbReference type="NCBI Taxonomy" id="84531"/>
    <lineage>
        <taxon>Bacteria</taxon>
        <taxon>Pseudomonadati</taxon>
        <taxon>Pseudomonadota</taxon>
        <taxon>Gammaproteobacteria</taxon>
        <taxon>Lysobacterales</taxon>
        <taxon>Lysobacteraceae</taxon>
        <taxon>Lysobacter</taxon>
    </lineage>
</organism>
<keyword evidence="2" id="KW-0808">Transferase</keyword>
<dbReference type="GO" id="GO:0016757">
    <property type="term" value="F:glycosyltransferase activity"/>
    <property type="evidence" value="ECO:0007669"/>
    <property type="project" value="InterPro"/>
</dbReference>
<dbReference type="AlphaFoldDB" id="A0A0S2F6S6"/>
<dbReference type="Proteomes" id="UP000060787">
    <property type="component" value="Chromosome"/>
</dbReference>
<evidence type="ECO:0000313" key="2">
    <source>
        <dbReference type="EMBL" id="ALN79234.1"/>
    </source>
</evidence>
<evidence type="ECO:0000259" key="1">
    <source>
        <dbReference type="Pfam" id="PF00534"/>
    </source>
</evidence>
<feature type="domain" description="Glycosyl transferase family 1" evidence="1">
    <location>
        <begin position="153"/>
        <end position="313"/>
    </location>
</feature>
<accession>A0A0S2F6S6</accession>
<dbReference type="Pfam" id="PF13692">
    <property type="entry name" value="Glyco_trans_1_4"/>
    <property type="match status" value="1"/>
</dbReference>
<keyword evidence="3" id="KW-1185">Reference proteome</keyword>
<dbReference type="Gene3D" id="3.40.50.2000">
    <property type="entry name" value="Glycogen Phosphorylase B"/>
    <property type="match status" value="3"/>
</dbReference>
<protein>
    <submittedName>
        <fullName evidence="2">Glycosyl transferases group 1 family protein</fullName>
    </submittedName>
</protein>
<dbReference type="STRING" id="84531.LA76x_1075"/>
<dbReference type="PANTHER" id="PTHR46656">
    <property type="entry name" value="PUTATIVE-RELATED"/>
    <property type="match status" value="1"/>
</dbReference>
<gene>
    <name evidence="2" type="ORF">LA76x_1075</name>
</gene>
<dbReference type="KEGG" id="lab:LA76x_1075"/>
<name>A0A0S2F6S6_LYSAN</name>
<evidence type="ECO:0000313" key="3">
    <source>
        <dbReference type="Proteomes" id="UP000060787"/>
    </source>
</evidence>
<dbReference type="PANTHER" id="PTHR46656:SF3">
    <property type="entry name" value="PUTATIVE-RELATED"/>
    <property type="match status" value="1"/>
</dbReference>
<sequence length="1113" mass="123175">MLLMREHLHALGFASEIFAEHLDPALGGAIRPYHELAASLSPQDLLIVRHSMGHDQLENLLALNCRKVLMYHNITPAGFFDTGSVFHRYSLLGREQLSVLKGAVEHAFADSRYNASELQALGFGEVDVLPVLVRDEKYAKAREPRCLESGLGRPWTVLFVGRICENKGHGDLIAVAEHWLKRHPAHPIKFVCVGGYSVDDPFYIGLRRRLDAAGLGTVVQFLGKVPDEELLDWYTRADCYLSLSRHEGFGVPIIEAMLCDLPVIALQEAAVAETMGGAGLGLADTAPAAVCAQLFRLMRNRPLRRHIVEGQRQRALAFRSQAIRGDIIAALDRLSIAIPRRNHASATEPVGPDGSIRFEGPCESSYSLASVNRELAKALSARGERVRLFCTEGPGDYVPDAGAVKQLDATTRELMQVSADAGKPSVVVRNLYPPRVRDARGELNSGYFFWEESAFPDQYVADFNLSLDSLLAPSRFVASTLRSSGVNLPIRFVGTGADHILDVEPEALPVKLTEGFRFLHVSSGFPRKGADILLEAWATAFAGRRDVCLIIKTFPNVHNDIPQRVEELKRSRPGFPPVQVLMEDYTPGQIRSLYQACHAYVAPSRGEGFGLPMAEAMLHRIPVIATGWGGHVDFCNEDTSYPIRYRLVRSSSHLAGQEAPLWAEPDATHLAELMQRVKADPDGEVAQRVESAHRLISAEYSWERVAQRCEDAFAELKGMERDFSAQPLRLAWISTWNEACGIAAYSRYLLDHVDESEVKVSVYGRHNTSVPDGKTRLTPAWKDCSESSLRGLVDAVLRDGNETAVIQFNFGFFNVQALAEAVSLLDEAGVSVVLMLHSTRDVDKPDFKASLRTGLEGLKRAARILVHSEEDLNRLIEFGLGERAAIFHHGVMDVAGRGQLAARDALEVDPAVKIVASYGFMLPHKGLIEVVEAFAELCKARDDVYLFMVNALYPDASSTQLHHELLARMDSLGIRSKVRMFTDFLPEEVGLCLLEAADLIVFPYQNTAESSSAAVRFGIATRRPVATTSLGIFSDIEGQGLRFRGREARDIAADLKQWFSDDSLERSMHGRDAWIGARSWPRLMLKMTNLLRGLVIDAASPDPARYTRNFNKD</sequence>
<reference evidence="2 3" key="1">
    <citation type="journal article" date="2015" name="BMC Genomics">
        <title>Comparative genomics and metabolic profiling of the genus Lysobacter.</title>
        <authorList>
            <person name="de Bruijn I."/>
            <person name="Cheng X."/>
            <person name="de Jager V."/>
            <person name="Exposito R.G."/>
            <person name="Watrous J."/>
            <person name="Patel N."/>
            <person name="Postma J."/>
            <person name="Dorrestein P.C."/>
            <person name="Kobayashi D."/>
            <person name="Raaijmakers J.M."/>
        </authorList>
    </citation>
    <scope>NUCLEOTIDE SEQUENCE [LARGE SCALE GENOMIC DNA]</scope>
    <source>
        <strain evidence="2 3">76</strain>
    </source>
</reference>
<dbReference type="CDD" id="cd03801">
    <property type="entry name" value="GT4_PimA-like"/>
    <property type="match status" value="1"/>
</dbReference>
<dbReference type="InterPro" id="IPR001296">
    <property type="entry name" value="Glyco_trans_1"/>
</dbReference>
<dbReference type="Pfam" id="PF00534">
    <property type="entry name" value="Glycos_transf_1"/>
    <property type="match status" value="1"/>
</dbReference>
<proteinExistence type="predicted"/>
<dbReference type="EMBL" id="CP011129">
    <property type="protein sequence ID" value="ALN79234.1"/>
    <property type="molecule type" value="Genomic_DNA"/>
</dbReference>
<dbReference type="SUPFAM" id="SSF53756">
    <property type="entry name" value="UDP-Glycosyltransferase/glycogen phosphorylase"/>
    <property type="match status" value="3"/>
</dbReference>
<dbReference type="PATRIC" id="fig|84531.8.peg.1100"/>